<reference evidence="5 6" key="1">
    <citation type="journal article" date="2015" name="Genome Announc.">
        <title>Expanding the biotechnology potential of lactobacilli through comparative genomics of 213 strains and associated genera.</title>
        <authorList>
            <person name="Sun Z."/>
            <person name="Harris H.M."/>
            <person name="McCann A."/>
            <person name="Guo C."/>
            <person name="Argimon S."/>
            <person name="Zhang W."/>
            <person name="Yang X."/>
            <person name="Jeffery I.B."/>
            <person name="Cooney J.C."/>
            <person name="Kagawa T.F."/>
            <person name="Liu W."/>
            <person name="Song Y."/>
            <person name="Salvetti E."/>
            <person name="Wrobel A."/>
            <person name="Rasinkangas P."/>
            <person name="Parkhill J."/>
            <person name="Rea M.C."/>
            <person name="O'Sullivan O."/>
            <person name="Ritari J."/>
            <person name="Douillard F.P."/>
            <person name="Paul Ross R."/>
            <person name="Yang R."/>
            <person name="Briner A.E."/>
            <person name="Felis G.E."/>
            <person name="de Vos W.M."/>
            <person name="Barrangou R."/>
            <person name="Klaenhammer T.R."/>
            <person name="Caufield P.W."/>
            <person name="Cui Y."/>
            <person name="Zhang H."/>
            <person name="O'Toole P.W."/>
        </authorList>
    </citation>
    <scope>NUCLEOTIDE SEQUENCE [LARGE SCALE GENOMIC DNA]</scope>
    <source>
        <strain evidence="5 6">DSM 21376</strain>
    </source>
</reference>
<dbReference type="GO" id="GO:0003700">
    <property type="term" value="F:DNA-binding transcription factor activity"/>
    <property type="evidence" value="ECO:0007669"/>
    <property type="project" value="InterPro"/>
</dbReference>
<dbReference type="PRINTS" id="PR00598">
    <property type="entry name" value="HTHMARR"/>
</dbReference>
<sequence length="154" mass="17792">MISKFKGSNTDEIRGIFASIFILQNRLQIIFDNNSEMLTLKQFMLLTMIKHTDKNTTLTHLGKLLGSSRQNIKKLAISLEKKGFITIKQEVGNKRNTALALTEKAKKYSTAVAELHTAKLNEIFSDYTQEEIHLFYKMITKLYTGVERQENRFE</sequence>
<dbReference type="PROSITE" id="PS50995">
    <property type="entry name" value="HTH_MARR_2"/>
    <property type="match status" value="1"/>
</dbReference>
<keyword evidence="1" id="KW-0805">Transcription regulation</keyword>
<organism evidence="5 6">
    <name type="scientific">Liquorilactobacillus sucicola DSM 21376 = JCM 15457</name>
    <dbReference type="NCBI Taxonomy" id="1423806"/>
    <lineage>
        <taxon>Bacteria</taxon>
        <taxon>Bacillati</taxon>
        <taxon>Bacillota</taxon>
        <taxon>Bacilli</taxon>
        <taxon>Lactobacillales</taxon>
        <taxon>Lactobacillaceae</taxon>
        <taxon>Liquorilactobacillus</taxon>
    </lineage>
</organism>
<dbReference type="SMART" id="SM00347">
    <property type="entry name" value="HTH_MARR"/>
    <property type="match status" value="1"/>
</dbReference>
<dbReference type="GO" id="GO:0006950">
    <property type="term" value="P:response to stress"/>
    <property type="evidence" value="ECO:0007669"/>
    <property type="project" value="TreeGrafter"/>
</dbReference>
<dbReference type="InterPro" id="IPR000835">
    <property type="entry name" value="HTH_MarR-typ"/>
</dbReference>
<dbReference type="eggNOG" id="COG1846">
    <property type="taxonomic scope" value="Bacteria"/>
</dbReference>
<dbReference type="PANTHER" id="PTHR33164:SF58">
    <property type="entry name" value="DNA-BINDING TRANSCRIPTIONAL REPRESSOR SCOC"/>
    <property type="match status" value="1"/>
</dbReference>
<dbReference type="PATRIC" id="fig|1423806.3.peg.203"/>
<protein>
    <recommendedName>
        <fullName evidence="4">HTH marR-type domain-containing protein</fullName>
    </recommendedName>
</protein>
<dbReference type="PROSITE" id="PS01117">
    <property type="entry name" value="HTH_MARR_1"/>
    <property type="match status" value="1"/>
</dbReference>
<keyword evidence="3" id="KW-0804">Transcription</keyword>
<dbReference type="InterPro" id="IPR023187">
    <property type="entry name" value="Tscrpt_reg_MarR-type_CS"/>
</dbReference>
<proteinExistence type="predicted"/>
<dbReference type="Proteomes" id="UP000050961">
    <property type="component" value="Unassembled WGS sequence"/>
</dbReference>
<comment type="caution">
    <text evidence="5">The sequence shown here is derived from an EMBL/GenBank/DDBJ whole genome shotgun (WGS) entry which is preliminary data.</text>
</comment>
<dbReference type="InterPro" id="IPR036388">
    <property type="entry name" value="WH-like_DNA-bd_sf"/>
</dbReference>
<dbReference type="SUPFAM" id="SSF46785">
    <property type="entry name" value="Winged helix' DNA-binding domain"/>
    <property type="match status" value="1"/>
</dbReference>
<dbReference type="InterPro" id="IPR036390">
    <property type="entry name" value="WH_DNA-bd_sf"/>
</dbReference>
<evidence type="ECO:0000313" key="6">
    <source>
        <dbReference type="Proteomes" id="UP000050961"/>
    </source>
</evidence>
<dbReference type="AlphaFoldDB" id="A0A0R2E1F6"/>
<keyword evidence="6" id="KW-1185">Reference proteome</keyword>
<evidence type="ECO:0000259" key="4">
    <source>
        <dbReference type="PROSITE" id="PS50995"/>
    </source>
</evidence>
<dbReference type="Gene3D" id="1.10.10.10">
    <property type="entry name" value="Winged helix-like DNA-binding domain superfamily/Winged helix DNA-binding domain"/>
    <property type="match status" value="1"/>
</dbReference>
<dbReference type="PANTHER" id="PTHR33164">
    <property type="entry name" value="TRANSCRIPTIONAL REGULATOR, MARR FAMILY"/>
    <property type="match status" value="1"/>
</dbReference>
<evidence type="ECO:0000256" key="1">
    <source>
        <dbReference type="ARBA" id="ARBA00023015"/>
    </source>
</evidence>
<feature type="domain" description="HTH marR-type" evidence="4">
    <location>
        <begin position="1"/>
        <end position="144"/>
    </location>
</feature>
<gene>
    <name evidence="5" type="ORF">FD15_GL000200</name>
</gene>
<name>A0A0R2E1F6_9LACO</name>
<dbReference type="Pfam" id="PF01047">
    <property type="entry name" value="MarR"/>
    <property type="match status" value="1"/>
</dbReference>
<evidence type="ECO:0000256" key="3">
    <source>
        <dbReference type="ARBA" id="ARBA00023163"/>
    </source>
</evidence>
<evidence type="ECO:0000256" key="2">
    <source>
        <dbReference type="ARBA" id="ARBA00023125"/>
    </source>
</evidence>
<keyword evidence="2" id="KW-0238">DNA-binding</keyword>
<dbReference type="EMBL" id="AYZF01000008">
    <property type="protein sequence ID" value="KRN06650.1"/>
    <property type="molecule type" value="Genomic_DNA"/>
</dbReference>
<accession>A0A0R2E1F6</accession>
<dbReference type="GO" id="GO:0003677">
    <property type="term" value="F:DNA binding"/>
    <property type="evidence" value="ECO:0007669"/>
    <property type="project" value="UniProtKB-KW"/>
</dbReference>
<dbReference type="InterPro" id="IPR039422">
    <property type="entry name" value="MarR/SlyA-like"/>
</dbReference>
<dbReference type="STRING" id="1423806.FD15_GL000200"/>
<evidence type="ECO:0000313" key="5">
    <source>
        <dbReference type="EMBL" id="KRN06650.1"/>
    </source>
</evidence>